<name>A0A803Q8E6_CANSA</name>
<dbReference type="PANTHER" id="PTHR48449:SF1">
    <property type="entry name" value="DUF1985 DOMAIN-CONTAINING PROTEIN"/>
    <property type="match status" value="1"/>
</dbReference>
<dbReference type="PANTHER" id="PTHR48449">
    <property type="entry name" value="DUF1985 DOMAIN-CONTAINING PROTEIN"/>
    <property type="match status" value="1"/>
</dbReference>
<accession>A0A803Q8E6</accession>
<proteinExistence type="predicted"/>
<dbReference type="AlphaFoldDB" id="A0A803Q8E6"/>
<protein>
    <recommendedName>
        <fullName evidence="1">DUF1985 domain-containing protein</fullName>
    </recommendedName>
</protein>
<evidence type="ECO:0000259" key="1">
    <source>
        <dbReference type="Pfam" id="PF09331"/>
    </source>
</evidence>
<reference evidence="2" key="1">
    <citation type="submission" date="2018-11" db="EMBL/GenBank/DDBJ databases">
        <authorList>
            <person name="Grassa J C."/>
        </authorList>
    </citation>
    <scope>NUCLEOTIDE SEQUENCE [LARGE SCALE GENOMIC DNA]</scope>
</reference>
<feature type="domain" description="DUF1985" evidence="1">
    <location>
        <begin position="75"/>
        <end position="138"/>
    </location>
</feature>
<dbReference type="EnsemblPlants" id="evm.model.08.1351">
    <property type="protein sequence ID" value="cds.evm.model.08.1351"/>
    <property type="gene ID" value="evm.TU.08.1351"/>
</dbReference>
<dbReference type="Proteomes" id="UP000596661">
    <property type="component" value="Chromosome 8"/>
</dbReference>
<dbReference type="EMBL" id="UZAU01000709">
    <property type="status" value="NOT_ANNOTATED_CDS"/>
    <property type="molecule type" value="Genomic_DNA"/>
</dbReference>
<sequence length="180" mass="21177">MAPELKLLISQYFTGCLTYQDADRFRDIKAKFTKLELIDAIKASPFRHFWKARKLTFSGTLVHSFLLRKMKVDNEKEDERCEVRDDAYKLGLIAFIEGVLVSKEGNVQVWPDILKFVNDLEFFFKYPWSERAFRKLMQTLNKDMQHYKDNIDKKKGKKVAQEETLLVAIYLSLSTGHMKP</sequence>
<evidence type="ECO:0000313" key="2">
    <source>
        <dbReference type="EnsemblPlants" id="cds.evm.model.08.1351"/>
    </source>
</evidence>
<reference evidence="2" key="2">
    <citation type="submission" date="2021-03" db="UniProtKB">
        <authorList>
            <consortium name="EnsemblPlants"/>
        </authorList>
    </citation>
    <scope>IDENTIFICATION</scope>
</reference>
<evidence type="ECO:0000313" key="3">
    <source>
        <dbReference type="Proteomes" id="UP000596661"/>
    </source>
</evidence>
<dbReference type="InterPro" id="IPR015410">
    <property type="entry name" value="DUF1985"/>
</dbReference>
<keyword evidence="3" id="KW-1185">Reference proteome</keyword>
<dbReference type="Gramene" id="evm.model.08.1351">
    <property type="protein sequence ID" value="cds.evm.model.08.1351"/>
    <property type="gene ID" value="evm.TU.08.1351"/>
</dbReference>
<organism evidence="2 3">
    <name type="scientific">Cannabis sativa</name>
    <name type="common">Hemp</name>
    <name type="synonym">Marijuana</name>
    <dbReference type="NCBI Taxonomy" id="3483"/>
    <lineage>
        <taxon>Eukaryota</taxon>
        <taxon>Viridiplantae</taxon>
        <taxon>Streptophyta</taxon>
        <taxon>Embryophyta</taxon>
        <taxon>Tracheophyta</taxon>
        <taxon>Spermatophyta</taxon>
        <taxon>Magnoliopsida</taxon>
        <taxon>eudicotyledons</taxon>
        <taxon>Gunneridae</taxon>
        <taxon>Pentapetalae</taxon>
        <taxon>rosids</taxon>
        <taxon>fabids</taxon>
        <taxon>Rosales</taxon>
        <taxon>Cannabaceae</taxon>
        <taxon>Cannabis</taxon>
    </lineage>
</organism>
<dbReference type="Pfam" id="PF09331">
    <property type="entry name" value="DUF1985"/>
    <property type="match status" value="1"/>
</dbReference>